<dbReference type="PANTHER" id="PTHR39219:SF1">
    <property type="entry name" value="ER MEMBRANE PROTEIN COMPLEX SUBUNIT 10"/>
    <property type="match status" value="1"/>
</dbReference>
<accession>A0A420YHS5</accession>
<gene>
    <name evidence="1" type="ORF">DL546_008673</name>
</gene>
<dbReference type="STRING" id="177199.A0A420YHS5"/>
<keyword evidence="2" id="KW-1185">Reference proteome</keyword>
<reference evidence="1 2" key="1">
    <citation type="submission" date="2018-08" db="EMBL/GenBank/DDBJ databases">
        <title>Draft genome of the lignicolous fungus Coniochaeta pulveracea.</title>
        <authorList>
            <person name="Borstlap C.J."/>
            <person name="De Witt R.N."/>
            <person name="Botha A."/>
            <person name="Volschenk H."/>
        </authorList>
    </citation>
    <scope>NUCLEOTIDE SEQUENCE [LARGE SCALE GENOMIC DNA]</scope>
    <source>
        <strain evidence="1 2">CAB683</strain>
    </source>
</reference>
<comment type="caution">
    <text evidence="1">The sequence shown here is derived from an EMBL/GenBank/DDBJ whole genome shotgun (WGS) entry which is preliminary data.</text>
</comment>
<evidence type="ECO:0000313" key="1">
    <source>
        <dbReference type="EMBL" id="RKU47434.1"/>
    </source>
</evidence>
<dbReference type="EMBL" id="QVQW01000009">
    <property type="protein sequence ID" value="RKU47434.1"/>
    <property type="molecule type" value="Genomic_DNA"/>
</dbReference>
<dbReference type="Pfam" id="PF21203">
    <property type="entry name" value="ECM10"/>
    <property type="match status" value="1"/>
</dbReference>
<organism evidence="1 2">
    <name type="scientific">Coniochaeta pulveracea</name>
    <dbReference type="NCBI Taxonomy" id="177199"/>
    <lineage>
        <taxon>Eukaryota</taxon>
        <taxon>Fungi</taxon>
        <taxon>Dikarya</taxon>
        <taxon>Ascomycota</taxon>
        <taxon>Pezizomycotina</taxon>
        <taxon>Sordariomycetes</taxon>
        <taxon>Sordariomycetidae</taxon>
        <taxon>Coniochaetales</taxon>
        <taxon>Coniochaetaceae</taxon>
        <taxon>Coniochaeta</taxon>
    </lineage>
</organism>
<dbReference type="OrthoDB" id="1894652at2759"/>
<dbReference type="AlphaFoldDB" id="A0A420YHS5"/>
<proteinExistence type="predicted"/>
<dbReference type="PANTHER" id="PTHR39219">
    <property type="entry name" value="ER MEMBRANE PROTEIN COMPLEX SUBUNIT 10"/>
    <property type="match status" value="1"/>
</dbReference>
<name>A0A420YHS5_9PEZI</name>
<evidence type="ECO:0008006" key="3">
    <source>
        <dbReference type="Google" id="ProtNLM"/>
    </source>
</evidence>
<dbReference type="Proteomes" id="UP000275385">
    <property type="component" value="Unassembled WGS sequence"/>
</dbReference>
<evidence type="ECO:0000313" key="2">
    <source>
        <dbReference type="Proteomes" id="UP000275385"/>
    </source>
</evidence>
<sequence length="260" mass="27779">MNAFLANRRVYMRLLRGCTFVPCTHRLHLVCAAPDCNSVTDANRWCCPTSPAEKDASPRAADKMRLTSLALTILSAALAVNAESKTAPIYVQPITAPPSQHPPPSLLVEVQFNTLAPSTTEITNYEPPTLPDPTPKLLRIGIYDPSTSSWTSSTTVTSAENFSKGYAPHFVLTVDGKGEILGASVRGVKIDAGHTRDFGPQALVVVTSAGKQPDLNKPVVLSPEGRKVQPEAEKSFLQKYWWAIAIGAVLVMGGGGGDGK</sequence>
<protein>
    <recommendedName>
        <fullName evidence="3">Cyclin-dependent protein kinase regulator pho80</fullName>
    </recommendedName>
</protein>